<sequence length="63" mass="6124">MGMRIFGAGCGLVLLVLGGVMTAIGLGLLGDAGNGASWYATVGPATAGLGVALAWVSVAPKRH</sequence>
<keyword evidence="1" id="KW-0472">Membrane</keyword>
<comment type="caution">
    <text evidence="2">The sequence shown here is derived from an EMBL/GenBank/DDBJ whole genome shotgun (WGS) entry which is preliminary data.</text>
</comment>
<feature type="transmembrane region" description="Helical" evidence="1">
    <location>
        <begin position="38"/>
        <end position="58"/>
    </location>
</feature>
<keyword evidence="1" id="KW-0812">Transmembrane</keyword>
<evidence type="ECO:0000256" key="1">
    <source>
        <dbReference type="SAM" id="Phobius"/>
    </source>
</evidence>
<dbReference type="AlphaFoldDB" id="A0A4R1CJZ5"/>
<organism evidence="2 3">
    <name type="scientific">Nocardioides jejuensis</name>
    <dbReference type="NCBI Taxonomy" id="2502782"/>
    <lineage>
        <taxon>Bacteria</taxon>
        <taxon>Bacillati</taxon>
        <taxon>Actinomycetota</taxon>
        <taxon>Actinomycetes</taxon>
        <taxon>Propionibacteriales</taxon>
        <taxon>Nocardioidaceae</taxon>
        <taxon>Nocardioides</taxon>
    </lineage>
</organism>
<protein>
    <submittedName>
        <fullName evidence="2">Uncharacterized protein</fullName>
    </submittedName>
</protein>
<dbReference type="RefSeq" id="WP_131581102.1">
    <property type="nucleotide sequence ID" value="NZ_SJZJ01000001.1"/>
</dbReference>
<keyword evidence="3" id="KW-1185">Reference proteome</keyword>
<dbReference type="Proteomes" id="UP000295453">
    <property type="component" value="Unassembled WGS sequence"/>
</dbReference>
<reference evidence="2 3" key="1">
    <citation type="submission" date="2019-03" db="EMBL/GenBank/DDBJ databases">
        <authorList>
            <person name="Kim M.K.M."/>
        </authorList>
    </citation>
    <scope>NUCLEOTIDE SEQUENCE [LARGE SCALE GENOMIC DNA]</scope>
    <source>
        <strain evidence="2 3">18JY15-6</strain>
    </source>
</reference>
<keyword evidence="1" id="KW-1133">Transmembrane helix</keyword>
<gene>
    <name evidence="2" type="ORF">EPD65_01150</name>
</gene>
<evidence type="ECO:0000313" key="3">
    <source>
        <dbReference type="Proteomes" id="UP000295453"/>
    </source>
</evidence>
<accession>A0A4R1CJZ5</accession>
<proteinExistence type="predicted"/>
<evidence type="ECO:0000313" key="2">
    <source>
        <dbReference type="EMBL" id="TCJ31207.1"/>
    </source>
</evidence>
<dbReference type="EMBL" id="SJZJ01000001">
    <property type="protein sequence ID" value="TCJ31207.1"/>
    <property type="molecule type" value="Genomic_DNA"/>
</dbReference>
<name>A0A4R1CJZ5_9ACTN</name>